<keyword evidence="4" id="KW-0408">Iron</keyword>
<keyword evidence="1" id="KW-0285">Flavoprotein</keyword>
<name>A0A251X3N6_9GAMM</name>
<dbReference type="InterPro" id="IPR016166">
    <property type="entry name" value="FAD-bd_PCMH"/>
</dbReference>
<keyword evidence="9" id="KW-1185">Reference proteome</keyword>
<sequence>MSSTRIREIPYNYTSFSDREIIIRLLGESAWDILNQLRAQRRTGRSARMLFEVLGDIWVVERNPFIQEDLFQQPHRRRLLLGALRHRLQQIVQRADGNPLALDLAQTTQQAVDRFETWLNQQLSLRQRVEKRLAQVTRRDNICFDGFARVSHVTDTTDWRVELPFVVIYPDNEAEVAPLVQACIELELTIVPRGGGTGYTGGAIPLDAYSAVINTEKLDHVGSVEFHVLPGLVEPVATIRAGAGAVTARVSERAAAAQHIFAVDPTSQEASTIGGNIAMNAGGKKAVLWGTTLDNLASWKMVTPEGLWLTVERVGHHLGKIHEVPEAVFNVTRYAVDGKTKIGEVEVLRIPGAQLRKPGLGKDVTDKFLGGLPGVQKEGCDGLITSAVFVVHRQPQFIRTVCLEFFGADLRKAVPAIVETKNYLDHLNPNDVLLMGMEHLDERYVRAVKYSTKAPRQELPKMVLLIDIGGDNETAVAQAASHVVRLANLREAEGFIAVTAEARQQFWQDRKRTAAIAAHTNAFKVNEDVVIPLDRLSEYNDEIERINIEQSTANKLKTIDALLSFLSENFSVLSHAGNQNYSAEHEVIIASKKEAAQHLLLETKKYWSLLMTHLDSSVDTLRDHLPETVKALIQPEDTIFKLLQRRDLRISYRQAIEQPLQEIFSGQIFTAIRIRIEEIHEQCLRSRLFVATHMHAGDGNVHTNIPVNSNDYEMMHEAERMVARIMEIATRLGGVISGEHGIGITKMQFLSPELVESFAQYKQQVDPKGYFNRGKLLPNSGLQKAYTPSLRLLEQEALILEASELGQLNALIKDCLRCGKCKPVCNTHVPRANLLYSPRNKILASGMLIEAFLYEEQTRRGVSIQHFAAMNDVADHCTVCHKCVTPCPVNIDFGDVTIKIRAILKKYGQRKTNLTTWLAMAFLNITDPTTIKIMRKTMIEWGYAGQRLGYTLAKRLGLLHSKNPPAATTGKAKIPAQVINFVKKPLPSKVTTQPFRSLLQLEDQTMVPILRNPLKVNEDSDAVFYFPGCGSERLFSQVGLATLAMLYDVGAETVLPPGYLCCGYPQTSAGDMEKGQQITTGNQVLFHRVANTLNYLDIKTVIVSCGTCMDQLLKYQFQQIFPNCRLLDIHEYLMEKGLSLDNMNYGVKYLYHDPCHSPMKTYAPKQVTSRLMGQSVPISDRCCGEAGTFAVARPDIATQVRFRKQEELHKGIAQLTGFEMAEKGQVKLLTTCPACLQGLSRYRDDVNVETDYVVVELANRLLGSDWQNRFIHEVKQGGIERVLL</sequence>
<organism evidence="8 9">
    <name type="scientific">Thioflexithrix psekupsensis</name>
    <dbReference type="NCBI Taxonomy" id="1570016"/>
    <lineage>
        <taxon>Bacteria</taxon>
        <taxon>Pseudomonadati</taxon>
        <taxon>Pseudomonadota</taxon>
        <taxon>Gammaproteobacteria</taxon>
        <taxon>Thiotrichales</taxon>
        <taxon>Thioflexithrix</taxon>
    </lineage>
</organism>
<evidence type="ECO:0000256" key="3">
    <source>
        <dbReference type="ARBA" id="ARBA00022827"/>
    </source>
</evidence>
<dbReference type="SUPFAM" id="SSF56176">
    <property type="entry name" value="FAD-binding/transporter-associated domain-like"/>
    <property type="match status" value="1"/>
</dbReference>
<dbReference type="InterPro" id="IPR017900">
    <property type="entry name" value="4Fe4S_Fe_S_CS"/>
</dbReference>
<dbReference type="InterPro" id="IPR017896">
    <property type="entry name" value="4Fe4S_Fe-S-bd"/>
</dbReference>
<reference evidence="8 9" key="1">
    <citation type="submission" date="2016-12" db="EMBL/GenBank/DDBJ databases">
        <title>Thioflexothrix psekupsii D3 genome sequencing and assembly.</title>
        <authorList>
            <person name="Fomenkov A."/>
            <person name="Vincze T."/>
            <person name="Grabovich M."/>
            <person name="Anton B.P."/>
            <person name="Dubinina G."/>
            <person name="Orlova M."/>
            <person name="Belousova E."/>
            <person name="Roberts R.J."/>
        </authorList>
    </citation>
    <scope>NUCLEOTIDE SEQUENCE [LARGE SCALE GENOMIC DNA]</scope>
    <source>
        <strain evidence="8">D3</strain>
    </source>
</reference>
<dbReference type="EMBL" id="MSLT01000023">
    <property type="protein sequence ID" value="OUD12113.1"/>
    <property type="molecule type" value="Genomic_DNA"/>
</dbReference>
<dbReference type="PROSITE" id="PS51379">
    <property type="entry name" value="4FE4S_FER_2"/>
    <property type="match status" value="1"/>
</dbReference>
<keyword evidence="3" id="KW-0274">FAD</keyword>
<evidence type="ECO:0000313" key="8">
    <source>
        <dbReference type="EMBL" id="OUD12113.1"/>
    </source>
</evidence>
<dbReference type="InterPro" id="IPR009051">
    <property type="entry name" value="Helical_ferredxn"/>
</dbReference>
<dbReference type="GO" id="GO:0016491">
    <property type="term" value="F:oxidoreductase activity"/>
    <property type="evidence" value="ECO:0007669"/>
    <property type="project" value="UniProtKB-ARBA"/>
</dbReference>
<evidence type="ECO:0000256" key="4">
    <source>
        <dbReference type="ARBA" id="ARBA00023004"/>
    </source>
</evidence>
<dbReference type="Pfam" id="PF12447">
    <property type="entry name" value="DUF3683"/>
    <property type="match status" value="1"/>
</dbReference>
<dbReference type="Gene3D" id="3.30.465.10">
    <property type="match status" value="1"/>
</dbReference>
<evidence type="ECO:0000259" key="7">
    <source>
        <dbReference type="PROSITE" id="PS51387"/>
    </source>
</evidence>
<dbReference type="GO" id="GO:0071949">
    <property type="term" value="F:FAD binding"/>
    <property type="evidence" value="ECO:0007669"/>
    <property type="project" value="InterPro"/>
</dbReference>
<dbReference type="InterPro" id="IPR004017">
    <property type="entry name" value="Cys_rich_dom"/>
</dbReference>
<dbReference type="InterPro" id="IPR016164">
    <property type="entry name" value="FAD-linked_Oxase-like_C"/>
</dbReference>
<dbReference type="InterPro" id="IPR004113">
    <property type="entry name" value="FAD-bd_oxidored_4_C"/>
</dbReference>
<dbReference type="SUPFAM" id="SSF46548">
    <property type="entry name" value="alpha-helical ferredoxin"/>
    <property type="match status" value="1"/>
</dbReference>
<feature type="domain" description="FAD-binding PCMH-type" evidence="7">
    <location>
        <begin position="160"/>
        <end position="394"/>
    </location>
</feature>
<accession>A0A251X3N6</accession>
<dbReference type="PANTHER" id="PTHR42934:SF2">
    <property type="entry name" value="GLYCOLATE OXIDASE SUBUNIT GLCD"/>
    <property type="match status" value="1"/>
</dbReference>
<proteinExistence type="predicted"/>
<dbReference type="Pfam" id="PF11880">
    <property type="entry name" value="DUF3400"/>
    <property type="match status" value="1"/>
</dbReference>
<dbReference type="InterPro" id="IPR016169">
    <property type="entry name" value="FAD-bd_PCMH_sub2"/>
</dbReference>
<dbReference type="PROSITE" id="PS51387">
    <property type="entry name" value="FAD_PCMH"/>
    <property type="match status" value="1"/>
</dbReference>
<dbReference type="SUPFAM" id="SSF55103">
    <property type="entry name" value="FAD-linked oxidases, C-terminal domain"/>
    <property type="match status" value="2"/>
</dbReference>
<evidence type="ECO:0000313" key="9">
    <source>
        <dbReference type="Proteomes" id="UP000194798"/>
    </source>
</evidence>
<keyword evidence="2" id="KW-0479">Metal-binding</keyword>
<dbReference type="InterPro" id="IPR021817">
    <property type="entry name" value="DUF3400"/>
</dbReference>
<dbReference type="PANTHER" id="PTHR42934">
    <property type="entry name" value="GLYCOLATE OXIDASE SUBUNIT GLCD"/>
    <property type="match status" value="1"/>
</dbReference>
<dbReference type="InterPro" id="IPR036318">
    <property type="entry name" value="FAD-bd_PCMH-like_sf"/>
</dbReference>
<dbReference type="InterPro" id="IPR051914">
    <property type="entry name" value="FAD-linked_OxidoTrans_Type4"/>
</dbReference>
<dbReference type="InterPro" id="IPR022153">
    <property type="entry name" value="DUF3683"/>
</dbReference>
<feature type="domain" description="4Fe-4S ferredoxin-type" evidence="6">
    <location>
        <begin position="867"/>
        <end position="896"/>
    </location>
</feature>
<dbReference type="Proteomes" id="UP000194798">
    <property type="component" value="Unassembled WGS sequence"/>
</dbReference>
<evidence type="ECO:0000259" key="6">
    <source>
        <dbReference type="PROSITE" id="PS51379"/>
    </source>
</evidence>
<evidence type="ECO:0000256" key="2">
    <source>
        <dbReference type="ARBA" id="ARBA00022723"/>
    </source>
</evidence>
<evidence type="ECO:0000256" key="1">
    <source>
        <dbReference type="ARBA" id="ARBA00022630"/>
    </source>
</evidence>
<protein>
    <submittedName>
        <fullName evidence="8">FAD-linked oxidase</fullName>
    </submittedName>
</protein>
<dbReference type="GO" id="GO:0051536">
    <property type="term" value="F:iron-sulfur cluster binding"/>
    <property type="evidence" value="ECO:0007669"/>
    <property type="project" value="UniProtKB-KW"/>
</dbReference>
<dbReference type="Gene3D" id="1.10.1060.10">
    <property type="entry name" value="Alpha-helical ferredoxin"/>
    <property type="match status" value="1"/>
</dbReference>
<dbReference type="OrthoDB" id="9811557at2"/>
<dbReference type="GO" id="GO:0046872">
    <property type="term" value="F:metal ion binding"/>
    <property type="evidence" value="ECO:0007669"/>
    <property type="project" value="UniProtKB-KW"/>
</dbReference>
<dbReference type="Pfam" id="PF02754">
    <property type="entry name" value="CCG"/>
    <property type="match status" value="2"/>
</dbReference>
<keyword evidence="5" id="KW-0411">Iron-sulfur</keyword>
<dbReference type="Pfam" id="PF01565">
    <property type="entry name" value="FAD_binding_4"/>
    <property type="match status" value="1"/>
</dbReference>
<comment type="caution">
    <text evidence="8">The sequence shown here is derived from an EMBL/GenBank/DDBJ whole genome shotgun (WGS) entry which is preliminary data.</text>
</comment>
<gene>
    <name evidence="8" type="ORF">TPSD3_13375</name>
</gene>
<dbReference type="PROSITE" id="PS00198">
    <property type="entry name" value="4FE4S_FER_1"/>
    <property type="match status" value="1"/>
</dbReference>
<dbReference type="InterPro" id="IPR006094">
    <property type="entry name" value="Oxid_FAD_bind_N"/>
</dbReference>
<dbReference type="Pfam" id="PF13183">
    <property type="entry name" value="Fer4_8"/>
    <property type="match status" value="1"/>
</dbReference>
<dbReference type="Gene3D" id="3.30.70.2740">
    <property type="match status" value="1"/>
</dbReference>
<dbReference type="Pfam" id="PF02913">
    <property type="entry name" value="FAD-oxidase_C"/>
    <property type="match status" value="2"/>
</dbReference>
<evidence type="ECO:0000256" key="5">
    <source>
        <dbReference type="ARBA" id="ARBA00023014"/>
    </source>
</evidence>